<protein>
    <recommendedName>
        <fullName evidence="4">Ribosomal protein S35, mitochondrial</fullName>
    </recommendedName>
</protein>
<dbReference type="GeneID" id="83200156"/>
<dbReference type="GO" id="GO:0032543">
    <property type="term" value="P:mitochondrial translation"/>
    <property type="evidence" value="ECO:0007669"/>
    <property type="project" value="TreeGrafter"/>
</dbReference>
<keyword evidence="3" id="KW-1185">Reference proteome</keyword>
<comment type="caution">
    <text evidence="2">The sequence shown here is derived from an EMBL/GenBank/DDBJ whole genome shotgun (WGS) entry which is preliminary data.</text>
</comment>
<evidence type="ECO:0008006" key="4">
    <source>
        <dbReference type="Google" id="ProtNLM"/>
    </source>
</evidence>
<dbReference type="Pfam" id="PF12298">
    <property type="entry name" value="Bot1p"/>
    <property type="match status" value="1"/>
</dbReference>
<proteinExistence type="predicted"/>
<reference evidence="2" key="1">
    <citation type="submission" date="2022-11" db="EMBL/GenBank/DDBJ databases">
        <authorList>
            <person name="Petersen C."/>
        </authorList>
    </citation>
    <scope>NUCLEOTIDE SEQUENCE</scope>
    <source>
        <strain evidence="2">IBT 19713</strain>
    </source>
</reference>
<dbReference type="PANTHER" id="PTHR28158">
    <property type="entry name" value="37S RIBOSOMAL PROTEIN S35, MITOCHONDRIAL"/>
    <property type="match status" value="1"/>
</dbReference>
<dbReference type="Proteomes" id="UP001150941">
    <property type="component" value="Unassembled WGS sequence"/>
</dbReference>
<dbReference type="GO" id="GO:0005763">
    <property type="term" value="C:mitochondrial small ribosomal subunit"/>
    <property type="evidence" value="ECO:0007669"/>
    <property type="project" value="TreeGrafter"/>
</dbReference>
<dbReference type="OrthoDB" id="10052321at2759"/>
<reference evidence="2" key="2">
    <citation type="journal article" date="2023" name="IMA Fungus">
        <title>Comparative genomic study of the Penicillium genus elucidates a diverse pangenome and 15 lateral gene transfer events.</title>
        <authorList>
            <person name="Petersen C."/>
            <person name="Sorensen T."/>
            <person name="Nielsen M.R."/>
            <person name="Sondergaard T.E."/>
            <person name="Sorensen J.L."/>
            <person name="Fitzpatrick D.A."/>
            <person name="Frisvad J.C."/>
            <person name="Nielsen K.L."/>
        </authorList>
    </citation>
    <scope>NUCLEOTIDE SEQUENCE</scope>
    <source>
        <strain evidence="2">IBT 19713</strain>
    </source>
</reference>
<evidence type="ECO:0000313" key="2">
    <source>
        <dbReference type="EMBL" id="KAJ5238937.1"/>
    </source>
</evidence>
<accession>A0A9W9P6V9</accession>
<gene>
    <name evidence="2" type="ORF">N7468_003556</name>
</gene>
<name>A0A9W9P6V9_9EURO</name>
<dbReference type="RefSeq" id="XP_058331856.1">
    <property type="nucleotide sequence ID" value="XM_058472853.1"/>
</dbReference>
<dbReference type="GO" id="GO:0003735">
    <property type="term" value="F:structural constituent of ribosome"/>
    <property type="evidence" value="ECO:0007669"/>
    <property type="project" value="TreeGrafter"/>
</dbReference>
<dbReference type="InterPro" id="IPR021036">
    <property type="entry name" value="Ribosomal_mS45"/>
</dbReference>
<dbReference type="EMBL" id="JAPQKS010000003">
    <property type="protein sequence ID" value="KAJ5238937.1"/>
    <property type="molecule type" value="Genomic_DNA"/>
</dbReference>
<feature type="region of interest" description="Disordered" evidence="1">
    <location>
        <begin position="341"/>
        <end position="378"/>
    </location>
</feature>
<sequence>MPPRVQSRRVSSILLPYLAPSSASIQPSSCPSQILSRQFSATSAPQTKLRREMFAWLNTEGAALKDHVPGETNYLPNPRNFNETNLKPFPHNDNFISESILSEELRNEIYTRVVKKKRSVRAVSVELGVEMKRIAAVVRLVELEQRQRAQGKPLALPYARAVHEMVPTTRLAEKGERQAWHEPINDLPAHPATGAQIFYPVPESRSFTRVDAGRVFSAAPALENERREAISHPSDLAEDVLNKKPGAIEMVGKGDNAREVLLPADARIPHPHLVKMELDRIAFPEERRQIVERNVKRIARQDEIEKSRREKAEAWRERSIRHIEPEGGRFDFRFQNVEFSKQTTGANGRSHKAPGRRYGVPNQSHKRGVTKIPTRVEA</sequence>
<dbReference type="PANTHER" id="PTHR28158:SF1">
    <property type="entry name" value="SMALL RIBOSOMAL SUBUNIT PROTEIN MS45"/>
    <property type="match status" value="1"/>
</dbReference>
<dbReference type="AlphaFoldDB" id="A0A9W9P6V9"/>
<evidence type="ECO:0000313" key="3">
    <source>
        <dbReference type="Proteomes" id="UP001150941"/>
    </source>
</evidence>
<evidence type="ECO:0000256" key="1">
    <source>
        <dbReference type="SAM" id="MobiDB-lite"/>
    </source>
</evidence>
<organism evidence="2 3">
    <name type="scientific">Penicillium chermesinum</name>
    <dbReference type="NCBI Taxonomy" id="63820"/>
    <lineage>
        <taxon>Eukaryota</taxon>
        <taxon>Fungi</taxon>
        <taxon>Dikarya</taxon>
        <taxon>Ascomycota</taxon>
        <taxon>Pezizomycotina</taxon>
        <taxon>Eurotiomycetes</taxon>
        <taxon>Eurotiomycetidae</taxon>
        <taxon>Eurotiales</taxon>
        <taxon>Aspergillaceae</taxon>
        <taxon>Penicillium</taxon>
    </lineage>
</organism>